<dbReference type="Proteomes" id="UP000886520">
    <property type="component" value="Chromosome 14"/>
</dbReference>
<proteinExistence type="predicted"/>
<sequence length="150" mass="16215">MLSYGHPICTAIWPVTKPWRHPSYHAALVSSSVIGHLSPFEALPNVHGFVALHIRQVSPPMELLFICSSSSLLQRHLSTVPSPAASGILSLVYGPSGCNSTLFICSSRSLPTFSWRALLMKLPIGYCQPPVATGELLTDLISTPEDPPKL</sequence>
<dbReference type="AlphaFoldDB" id="A0A9D4UNQ6"/>
<gene>
    <name evidence="1" type="ORF">GOP47_0015155</name>
</gene>
<reference evidence="1" key="1">
    <citation type="submission" date="2021-01" db="EMBL/GenBank/DDBJ databases">
        <title>Adiantum capillus-veneris genome.</title>
        <authorList>
            <person name="Fang Y."/>
            <person name="Liao Q."/>
        </authorList>
    </citation>
    <scope>NUCLEOTIDE SEQUENCE</scope>
    <source>
        <strain evidence="1">H3</strain>
        <tissue evidence="1">Leaf</tissue>
    </source>
</reference>
<keyword evidence="2" id="KW-1185">Reference proteome</keyword>
<evidence type="ECO:0000313" key="1">
    <source>
        <dbReference type="EMBL" id="KAI5070812.1"/>
    </source>
</evidence>
<comment type="caution">
    <text evidence="1">The sequence shown here is derived from an EMBL/GenBank/DDBJ whole genome shotgun (WGS) entry which is preliminary data.</text>
</comment>
<protein>
    <submittedName>
        <fullName evidence="1">Uncharacterized protein</fullName>
    </submittedName>
</protein>
<accession>A0A9D4UNQ6</accession>
<evidence type="ECO:0000313" key="2">
    <source>
        <dbReference type="Proteomes" id="UP000886520"/>
    </source>
</evidence>
<dbReference type="EMBL" id="JABFUD020000014">
    <property type="protein sequence ID" value="KAI5070812.1"/>
    <property type="molecule type" value="Genomic_DNA"/>
</dbReference>
<organism evidence="1 2">
    <name type="scientific">Adiantum capillus-veneris</name>
    <name type="common">Maidenhair fern</name>
    <dbReference type="NCBI Taxonomy" id="13818"/>
    <lineage>
        <taxon>Eukaryota</taxon>
        <taxon>Viridiplantae</taxon>
        <taxon>Streptophyta</taxon>
        <taxon>Embryophyta</taxon>
        <taxon>Tracheophyta</taxon>
        <taxon>Polypodiopsida</taxon>
        <taxon>Polypodiidae</taxon>
        <taxon>Polypodiales</taxon>
        <taxon>Pteridineae</taxon>
        <taxon>Pteridaceae</taxon>
        <taxon>Vittarioideae</taxon>
        <taxon>Adiantum</taxon>
    </lineage>
</organism>
<name>A0A9D4UNQ6_ADICA</name>